<sequence length="55" mass="6025">MIKVAFYLVLCVCFSGHGQRLVVLAKTIRDSSDNITDIDIDMDSTMTYGGVRAAL</sequence>
<gene>
    <name evidence="2" type="ORF">PF008_g5933</name>
</gene>
<protein>
    <recommendedName>
        <fullName evidence="4">RxLR effector protein</fullName>
    </recommendedName>
</protein>
<feature type="signal peptide" evidence="1">
    <location>
        <begin position="1"/>
        <end position="18"/>
    </location>
</feature>
<evidence type="ECO:0008006" key="4">
    <source>
        <dbReference type="Google" id="ProtNLM"/>
    </source>
</evidence>
<evidence type="ECO:0000313" key="2">
    <source>
        <dbReference type="EMBL" id="KAE9351457.1"/>
    </source>
</evidence>
<reference evidence="2 3" key="1">
    <citation type="submission" date="2018-09" db="EMBL/GenBank/DDBJ databases">
        <title>Genomic investigation of the strawberry pathogen Phytophthora fragariae indicates pathogenicity is determined by transcriptional variation in three key races.</title>
        <authorList>
            <person name="Adams T.M."/>
            <person name="Armitage A.D."/>
            <person name="Sobczyk M.K."/>
            <person name="Bates H.J."/>
            <person name="Dunwell J.M."/>
            <person name="Nellist C.F."/>
            <person name="Harrison R.J."/>
        </authorList>
    </citation>
    <scope>NUCLEOTIDE SEQUENCE [LARGE SCALE GENOMIC DNA]</scope>
    <source>
        <strain evidence="2 3">NOV-77</strain>
    </source>
</reference>
<comment type="caution">
    <text evidence="2">The sequence shown here is derived from an EMBL/GenBank/DDBJ whole genome shotgun (WGS) entry which is preliminary data.</text>
</comment>
<feature type="chain" id="PRO_5026276098" description="RxLR effector protein" evidence="1">
    <location>
        <begin position="19"/>
        <end position="55"/>
    </location>
</feature>
<dbReference type="AlphaFoldDB" id="A0A6G0S760"/>
<keyword evidence="1" id="KW-0732">Signal</keyword>
<name>A0A6G0S760_9STRA</name>
<organism evidence="2 3">
    <name type="scientific">Phytophthora fragariae</name>
    <dbReference type="NCBI Taxonomy" id="53985"/>
    <lineage>
        <taxon>Eukaryota</taxon>
        <taxon>Sar</taxon>
        <taxon>Stramenopiles</taxon>
        <taxon>Oomycota</taxon>
        <taxon>Peronosporomycetes</taxon>
        <taxon>Peronosporales</taxon>
        <taxon>Peronosporaceae</taxon>
        <taxon>Phytophthora</taxon>
    </lineage>
</organism>
<accession>A0A6G0S760</accession>
<evidence type="ECO:0000256" key="1">
    <source>
        <dbReference type="SAM" id="SignalP"/>
    </source>
</evidence>
<evidence type="ECO:0000313" key="3">
    <source>
        <dbReference type="Proteomes" id="UP000486351"/>
    </source>
</evidence>
<proteinExistence type="predicted"/>
<dbReference type="EMBL" id="QXFY01000225">
    <property type="protein sequence ID" value="KAE9351457.1"/>
    <property type="molecule type" value="Genomic_DNA"/>
</dbReference>
<dbReference type="Proteomes" id="UP000486351">
    <property type="component" value="Unassembled WGS sequence"/>
</dbReference>